<evidence type="ECO:0000256" key="2">
    <source>
        <dbReference type="ARBA" id="ARBA00022723"/>
    </source>
</evidence>
<dbReference type="GO" id="GO:0004497">
    <property type="term" value="F:monooxygenase activity"/>
    <property type="evidence" value="ECO:0007669"/>
    <property type="project" value="UniProtKB-KW"/>
</dbReference>
<dbReference type="Pfam" id="PF00067">
    <property type="entry name" value="p450"/>
    <property type="match status" value="1"/>
</dbReference>
<dbReference type="GO" id="GO:0016125">
    <property type="term" value="P:sterol metabolic process"/>
    <property type="evidence" value="ECO:0007669"/>
    <property type="project" value="TreeGrafter"/>
</dbReference>
<keyword evidence="5" id="KW-0560">Oxidoreductase</keyword>
<dbReference type="PROSITE" id="PS00086">
    <property type="entry name" value="CYTOCHROME_P450"/>
    <property type="match status" value="1"/>
</dbReference>
<protein>
    <submittedName>
        <fullName evidence="6">Uncharacterized protein</fullName>
    </submittedName>
</protein>
<keyword evidence="3 4" id="KW-0408">Iron</keyword>
<dbReference type="InterPro" id="IPR036396">
    <property type="entry name" value="Cyt_P450_sf"/>
</dbReference>
<evidence type="ECO:0000256" key="4">
    <source>
        <dbReference type="PIRSR" id="PIRSR602401-1"/>
    </source>
</evidence>
<dbReference type="Proteomes" id="UP000266721">
    <property type="component" value="Unassembled WGS sequence"/>
</dbReference>
<evidence type="ECO:0000313" key="7">
    <source>
        <dbReference type="Proteomes" id="UP000266721"/>
    </source>
</evidence>
<dbReference type="SUPFAM" id="SSF48264">
    <property type="entry name" value="Cytochrome P450"/>
    <property type="match status" value="1"/>
</dbReference>
<accession>A0A3L5TUI8</accession>
<evidence type="ECO:0000256" key="1">
    <source>
        <dbReference type="ARBA" id="ARBA00010617"/>
    </source>
</evidence>
<dbReference type="SMR" id="A0A3L5TUI8"/>
<comment type="similarity">
    <text evidence="1 5">Belongs to the cytochrome P450 family.</text>
</comment>
<feature type="non-terminal residue" evidence="6">
    <location>
        <position position="1"/>
    </location>
</feature>
<comment type="cofactor">
    <cofactor evidence="4">
        <name>heme</name>
        <dbReference type="ChEBI" id="CHEBI:30413"/>
    </cofactor>
</comment>
<organism evidence="6 7">
    <name type="scientific">Mytilus galloprovincialis</name>
    <name type="common">Mediterranean mussel</name>
    <dbReference type="NCBI Taxonomy" id="29158"/>
    <lineage>
        <taxon>Eukaryota</taxon>
        <taxon>Metazoa</taxon>
        <taxon>Spiralia</taxon>
        <taxon>Lophotrochozoa</taxon>
        <taxon>Mollusca</taxon>
        <taxon>Bivalvia</taxon>
        <taxon>Autobranchia</taxon>
        <taxon>Pteriomorphia</taxon>
        <taxon>Mytilida</taxon>
        <taxon>Mytiloidea</taxon>
        <taxon>Mytilidae</taxon>
        <taxon>Mytilinae</taxon>
        <taxon>Mytilus</taxon>
    </lineage>
</organism>
<dbReference type="GO" id="GO:0020037">
    <property type="term" value="F:heme binding"/>
    <property type="evidence" value="ECO:0007669"/>
    <property type="project" value="InterPro"/>
</dbReference>
<gene>
    <name evidence="6" type="ORF">AM593_01556</name>
</gene>
<keyword evidence="7" id="KW-1185">Reference proteome</keyword>
<dbReference type="InterPro" id="IPR001128">
    <property type="entry name" value="Cyt_P450"/>
</dbReference>
<dbReference type="InterPro" id="IPR017972">
    <property type="entry name" value="Cyt_P450_CS"/>
</dbReference>
<dbReference type="InterPro" id="IPR002401">
    <property type="entry name" value="Cyt_P450_E_grp-I"/>
</dbReference>
<keyword evidence="4 5" id="KW-0349">Heme</keyword>
<sequence length="285" mass="32597">LYQTLKRMCIEVCLSLFLGIDFDTMTDLTETIVSLTTTHWHGIISVPVNLKFPIGGASTFSKALDAKAKLLDIIQNKKTSTSRHFAKKIQEVPKGDNGIFVNNHLLLFTSALVPKALSSLLTSFMIEVAKQKDLQESILKDRGLREIYMLEVQRMYPPFFGGRRVINKDVEVNKQKFVKGNAIVFSTYATHRDPEVFDDPHQFQPQRWTEKNINDKDKLFCFGAGPRCCVGQKLVWCIIDTIIDEMLTKFKVSLIDEQDLTHKWLPVSRPKNKVLVQFTEKDTSQ</sequence>
<reference evidence="6 7" key="1">
    <citation type="journal article" date="2016" name="PLoS ONE">
        <title>A First Insight into the Genome of the Filter-Feeder Mussel Mytilus galloprovincialis.</title>
        <authorList>
            <person name="Murgarella M."/>
            <person name="Puiu D."/>
            <person name="Novoa B."/>
            <person name="Figueras A."/>
            <person name="Posada D."/>
            <person name="Canchaya C."/>
        </authorList>
    </citation>
    <scope>NUCLEOTIDE SEQUENCE [LARGE SCALE GENOMIC DNA]</scope>
    <source>
        <tissue evidence="6">Muscle</tissue>
    </source>
</reference>
<dbReference type="GO" id="GO:0016705">
    <property type="term" value="F:oxidoreductase activity, acting on paired donors, with incorporation or reduction of molecular oxygen"/>
    <property type="evidence" value="ECO:0007669"/>
    <property type="project" value="InterPro"/>
</dbReference>
<dbReference type="AlphaFoldDB" id="A0A3L5TUI8"/>
<dbReference type="PANTHER" id="PTHR24286">
    <property type="entry name" value="CYTOCHROME P450 26"/>
    <property type="match status" value="1"/>
</dbReference>
<feature type="binding site" description="axial binding residue" evidence="4">
    <location>
        <position position="229"/>
    </location>
    <ligand>
        <name>heme</name>
        <dbReference type="ChEBI" id="CHEBI:30413"/>
    </ligand>
    <ligandPart>
        <name>Fe</name>
        <dbReference type="ChEBI" id="CHEBI:18248"/>
    </ligandPart>
</feature>
<comment type="caution">
    <text evidence="6">The sequence shown here is derived from an EMBL/GenBank/DDBJ whole genome shotgun (WGS) entry which is preliminary data.</text>
</comment>
<keyword evidence="2 4" id="KW-0479">Metal-binding</keyword>
<evidence type="ECO:0000313" key="6">
    <source>
        <dbReference type="EMBL" id="OPL33593.1"/>
    </source>
</evidence>
<dbReference type="GO" id="GO:0005506">
    <property type="term" value="F:iron ion binding"/>
    <property type="evidence" value="ECO:0007669"/>
    <property type="project" value="InterPro"/>
</dbReference>
<evidence type="ECO:0000256" key="3">
    <source>
        <dbReference type="ARBA" id="ARBA00023004"/>
    </source>
</evidence>
<dbReference type="PRINTS" id="PR00463">
    <property type="entry name" value="EP450I"/>
</dbReference>
<dbReference type="PANTHER" id="PTHR24286:SF252">
    <property type="entry name" value="CYTOCHROME P450 26B1"/>
    <property type="match status" value="1"/>
</dbReference>
<dbReference type="Gene3D" id="1.10.630.10">
    <property type="entry name" value="Cytochrome P450"/>
    <property type="match status" value="1"/>
</dbReference>
<dbReference type="EMBL" id="KV582245">
    <property type="protein sequence ID" value="OPL33593.1"/>
    <property type="molecule type" value="Genomic_DNA"/>
</dbReference>
<evidence type="ECO:0000256" key="5">
    <source>
        <dbReference type="RuleBase" id="RU000461"/>
    </source>
</evidence>
<name>A0A3L5TUI8_MYTGA</name>
<proteinExistence type="inferred from homology"/>
<keyword evidence="5" id="KW-0503">Monooxygenase</keyword>